<comment type="caution">
    <text evidence="10">The sequence shown here is derived from an EMBL/GenBank/DDBJ whole genome shotgun (WGS) entry which is preliminary data.</text>
</comment>
<dbReference type="InterPro" id="IPR011990">
    <property type="entry name" value="TPR-like_helical_dom_sf"/>
</dbReference>
<gene>
    <name evidence="10" type="ORF">F4V45_04560</name>
</gene>
<dbReference type="RefSeq" id="WP_150337269.1">
    <property type="nucleotide sequence ID" value="NZ_JAERIX010000046.1"/>
</dbReference>
<protein>
    <recommendedName>
        <fullName evidence="3 9">Beta-lactamase</fullName>
        <ecNumber evidence="3 9">3.5.2.6</ecNumber>
    </recommendedName>
</protein>
<name>A0A5M9QPH0_9HELI</name>
<keyword evidence="4" id="KW-0677">Repeat</keyword>
<dbReference type="Proteomes" id="UP000323707">
    <property type="component" value="Unassembled WGS sequence"/>
</dbReference>
<dbReference type="EMBL" id="VXKE01000014">
    <property type="protein sequence ID" value="KAA8709556.1"/>
    <property type="molecule type" value="Genomic_DNA"/>
</dbReference>
<organism evidence="10 11">
    <name type="scientific">Helicobacter canis</name>
    <dbReference type="NCBI Taxonomy" id="29419"/>
    <lineage>
        <taxon>Bacteria</taxon>
        <taxon>Pseudomonadati</taxon>
        <taxon>Campylobacterota</taxon>
        <taxon>Epsilonproteobacteria</taxon>
        <taxon>Campylobacterales</taxon>
        <taxon>Helicobacteraceae</taxon>
        <taxon>Helicobacter</taxon>
    </lineage>
</organism>
<evidence type="ECO:0000256" key="7">
    <source>
        <dbReference type="ARBA" id="ARBA00023157"/>
    </source>
</evidence>
<evidence type="ECO:0000256" key="5">
    <source>
        <dbReference type="ARBA" id="ARBA00022801"/>
    </source>
</evidence>
<dbReference type="GO" id="GO:0046677">
    <property type="term" value="P:response to antibiotic"/>
    <property type="evidence" value="ECO:0007669"/>
    <property type="project" value="UniProtKB-KW"/>
</dbReference>
<evidence type="ECO:0000313" key="10">
    <source>
        <dbReference type="EMBL" id="KAA8709556.1"/>
    </source>
</evidence>
<keyword evidence="5 9" id="KW-0378">Hydrolase</keyword>
<dbReference type="Gene3D" id="1.25.40.10">
    <property type="entry name" value="Tetratricopeptide repeat domain"/>
    <property type="match status" value="3"/>
</dbReference>
<evidence type="ECO:0000256" key="2">
    <source>
        <dbReference type="ARBA" id="ARBA00008486"/>
    </source>
</evidence>
<dbReference type="InterPro" id="IPR014094">
    <property type="entry name" value="LpoB"/>
</dbReference>
<dbReference type="GO" id="GO:0008800">
    <property type="term" value="F:beta-lactamase activity"/>
    <property type="evidence" value="ECO:0007669"/>
    <property type="project" value="UniProtKB-UniRule"/>
</dbReference>
<dbReference type="AlphaFoldDB" id="A0A5M9QPH0"/>
<keyword evidence="7" id="KW-1015">Disulfide bond</keyword>
<evidence type="ECO:0000313" key="11">
    <source>
        <dbReference type="Proteomes" id="UP000323707"/>
    </source>
</evidence>
<evidence type="ECO:0000256" key="8">
    <source>
        <dbReference type="ARBA" id="ARBA00023251"/>
    </source>
</evidence>
<proteinExistence type="inferred from homology"/>
<evidence type="ECO:0000256" key="6">
    <source>
        <dbReference type="ARBA" id="ARBA00022803"/>
    </source>
</evidence>
<dbReference type="InterPro" id="IPR040239">
    <property type="entry name" value="HcpB-like"/>
</dbReference>
<sequence>MKKWILGIGLGVCVCAVYGLAGVKSASYVQDSSEYVSFGIDIHDIDRVIESNATSLLDSQYVRTLQGKRLLAIADIANETSEDIDVELMARKLARAMRKSGKFTLTNAISGSGAKADKLIIDSRKLTKDPTYNQYTTHEQDTLQAPELSLSGKIAQKSKKIGEVVRIDYIFLLTLSDIKTGKVLWDNEEIISKVADPSASSELERQNALRQREKELQALRAQCKNNDEKACEALFEKGDIQGLQKLCDEKVGLACMFVGLEFHLQENIAQAKVWFKKGCDYNEPNSCGVMGDHYKKAKSYTQALMFYVKACDGGIMDACSNVGFFYENGLGVKQNAIKALELYTKACENGIDGSGCAAAGYMYYSGDAGVAKNYTKARSLTRKGCELNDTESCLGLGFMYEKGNGVAKDEAKALDLFEKACSLDEGRGCVSAGAILRKKLQYAKARQFLEKGCELNDEIACFGLAISYQYGDGVRQDVAQAQELYGKACDLGFQHGCDRYKKLRDERY</sequence>
<dbReference type="SMART" id="SM00671">
    <property type="entry name" value="SEL1"/>
    <property type="match status" value="7"/>
</dbReference>
<comment type="similarity">
    <text evidence="2 9">Belongs to the hcp beta-lactamase family.</text>
</comment>
<keyword evidence="6" id="KW-0802">TPR repeat</keyword>
<evidence type="ECO:0000256" key="1">
    <source>
        <dbReference type="ARBA" id="ARBA00001526"/>
    </source>
</evidence>
<accession>A0A5M9QPH0</accession>
<comment type="subcellular location">
    <subcellularLocation>
        <location evidence="9">Secreted</location>
    </subcellularLocation>
</comment>
<evidence type="ECO:0000256" key="3">
    <source>
        <dbReference type="ARBA" id="ARBA00012865"/>
    </source>
</evidence>
<dbReference type="PANTHER" id="PTHR13891">
    <property type="entry name" value="CYTOCHROME C OXIDASE ASSEMBLY FACTOR 7"/>
    <property type="match status" value="1"/>
</dbReference>
<evidence type="ECO:0000256" key="4">
    <source>
        <dbReference type="ARBA" id="ARBA00022737"/>
    </source>
</evidence>
<dbReference type="InterPro" id="IPR006597">
    <property type="entry name" value="Sel1-like"/>
</dbReference>
<dbReference type="GO" id="GO:0005576">
    <property type="term" value="C:extracellular region"/>
    <property type="evidence" value="ECO:0007669"/>
    <property type="project" value="UniProtKB-SubCell"/>
</dbReference>
<dbReference type="Pfam" id="PF13036">
    <property type="entry name" value="LpoB"/>
    <property type="match status" value="1"/>
</dbReference>
<dbReference type="EC" id="3.5.2.6" evidence="3 9"/>
<dbReference type="Pfam" id="PF08238">
    <property type="entry name" value="Sel1"/>
    <property type="match status" value="7"/>
</dbReference>
<dbReference type="SUPFAM" id="SSF81901">
    <property type="entry name" value="HCP-like"/>
    <property type="match status" value="1"/>
</dbReference>
<dbReference type="Gene3D" id="3.40.50.10610">
    <property type="entry name" value="ABC-type transport auxiliary lipoprotein component"/>
    <property type="match status" value="1"/>
</dbReference>
<comment type="catalytic activity">
    <reaction evidence="1 9">
        <text>a beta-lactam + H2O = a substituted beta-amino acid</text>
        <dbReference type="Rhea" id="RHEA:20401"/>
        <dbReference type="ChEBI" id="CHEBI:15377"/>
        <dbReference type="ChEBI" id="CHEBI:35627"/>
        <dbReference type="ChEBI" id="CHEBI:140347"/>
        <dbReference type="EC" id="3.5.2.6"/>
    </reaction>
</comment>
<keyword evidence="8" id="KW-0046">Antibiotic resistance</keyword>
<keyword evidence="9" id="KW-0964">Secreted</keyword>
<comment type="function">
    <text evidence="9">Hydrolyzes 6-aminopenicillinic acid and 7-aminocephalosporanic acid (ACA) derivatives.</text>
</comment>
<dbReference type="PANTHER" id="PTHR13891:SF1">
    <property type="entry name" value="CYTOCHROME C OXIDASE ASSEMBLY FACTOR 7"/>
    <property type="match status" value="1"/>
</dbReference>
<evidence type="ECO:0000256" key="9">
    <source>
        <dbReference type="RuleBase" id="RU366075"/>
    </source>
</evidence>
<reference evidence="10 11" key="1">
    <citation type="submission" date="2019-09" db="EMBL/GenBank/DDBJ databases">
        <title>Draft genome sequence of various Type strains from the CCUG.</title>
        <authorList>
            <person name="Pineiro-Iglesias B."/>
            <person name="Tunovic T."/>
            <person name="Unosson C."/>
            <person name="Inganas E."/>
            <person name="Ohlen M."/>
            <person name="Cardew S."/>
            <person name="Jensie-Markopoulos S."/>
            <person name="Salva-Serra F."/>
            <person name="Jaen-Luchoro D."/>
            <person name="Karlsson R."/>
            <person name="Svensson-Stadler L."/>
            <person name="Chun J."/>
            <person name="Moore E."/>
        </authorList>
    </citation>
    <scope>NUCLEOTIDE SEQUENCE [LARGE SCALE GENOMIC DNA]</scope>
    <source>
        <strain evidence="10 11">CCUG 32756T</strain>
    </source>
</reference>